<dbReference type="SUPFAM" id="SSF109604">
    <property type="entry name" value="HD-domain/PDEase-like"/>
    <property type="match status" value="1"/>
</dbReference>
<accession>A0A3B6W0G1</accession>
<evidence type="ECO:0000313" key="3">
    <source>
        <dbReference type="Proteomes" id="UP000010793"/>
    </source>
</evidence>
<dbReference type="EMBL" id="CP002873">
    <property type="protein sequence ID" value="AGA67339.1"/>
    <property type="molecule type" value="Genomic_DNA"/>
</dbReference>
<dbReference type="RefSeq" id="WP_015274886.1">
    <property type="nucleotide sequence ID" value="NC_019908.1"/>
</dbReference>
<dbReference type="InterPro" id="IPR037522">
    <property type="entry name" value="HD_GYP_dom"/>
</dbReference>
<sequence>MDKITSIKVDDIKTKIDKQDIYIYNGFMAISKYIKSIDEDIKRLKKWDIEEVFIKDSDANADGYQTPEDFEKFARECIVYKNIYMGILEKVKTSLGDFRYNNIVNISNLKSIIDSILDLINKNMNAAIALLNIENLSRDDYYYIRSLNVSMISLMLGKVMKFPEDKLQKLGLGAILYDIGLIRIQDKVLNKHEQFTPEEYIEIKKHTVFGYKIIKTNFRLEEEIAVIPLEHHEHYNGKGYPRGISGNQIHLYPKIVAVAHSLEKILKPIRISKDSKRTPTYAKIVNGVKTVENKTLSDAVREIIKGANIKFDPIIAKLVVGTFSVYPVGTVVVLNDNRKGLVFATNISYPIRPIIKIVSDENDNFIEDGEVINLIETNKLLISGVDKDSNILEEVKSRLLDKKENNDGN</sequence>
<protein>
    <submittedName>
        <fullName evidence="2">Putative HD GYP domain-containing protein</fullName>
    </submittedName>
</protein>
<keyword evidence="3" id="KW-1185">Reference proteome</keyword>
<name>A0A3B6W0G1_BRAPL</name>
<evidence type="ECO:0000259" key="1">
    <source>
        <dbReference type="PROSITE" id="PS51832"/>
    </source>
</evidence>
<dbReference type="CDD" id="cd00077">
    <property type="entry name" value="HDc"/>
    <property type="match status" value="1"/>
</dbReference>
<dbReference type="AlphaFoldDB" id="A0A3B6W0G1"/>
<organism evidence="2 3">
    <name type="scientific">Brachyspira pilosicoli P43/6/78</name>
    <dbReference type="NCBI Taxonomy" id="1042417"/>
    <lineage>
        <taxon>Bacteria</taxon>
        <taxon>Pseudomonadati</taxon>
        <taxon>Spirochaetota</taxon>
        <taxon>Spirochaetia</taxon>
        <taxon>Brachyspirales</taxon>
        <taxon>Brachyspiraceae</taxon>
        <taxon>Brachyspira</taxon>
    </lineage>
</organism>
<reference evidence="2 3" key="1">
    <citation type="journal article" date="2013" name="Genome Announc.">
        <title>Complete Genome Sequence of the Porcine Strain Brachyspira pilosicoli P43/6/78(T.).</title>
        <authorList>
            <person name="Lin C."/>
            <person name="den Bakker H.C."/>
            <person name="Suzuki H."/>
            <person name="Lefebure T."/>
            <person name="Ponnala L."/>
            <person name="Sun Q."/>
            <person name="Stanhope M.J."/>
            <person name="Wiedmann M."/>
            <person name="Duhamel G.E."/>
        </authorList>
    </citation>
    <scope>NUCLEOTIDE SEQUENCE [LARGE SCALE GENOMIC DNA]</scope>
    <source>
        <strain evidence="2 3">P43/6/78</strain>
    </source>
</reference>
<proteinExistence type="predicted"/>
<dbReference type="Proteomes" id="UP000010793">
    <property type="component" value="Chromosome"/>
</dbReference>
<evidence type="ECO:0000313" key="2">
    <source>
        <dbReference type="EMBL" id="AGA67339.1"/>
    </source>
</evidence>
<dbReference type="Gene3D" id="1.10.3210.10">
    <property type="entry name" value="Hypothetical protein af1432"/>
    <property type="match status" value="1"/>
</dbReference>
<dbReference type="Pfam" id="PF13487">
    <property type="entry name" value="HD_5"/>
    <property type="match status" value="1"/>
</dbReference>
<dbReference type="InterPro" id="IPR003607">
    <property type="entry name" value="HD/PDEase_dom"/>
</dbReference>
<dbReference type="PANTHER" id="PTHR43155">
    <property type="entry name" value="CYCLIC DI-GMP PHOSPHODIESTERASE PA4108-RELATED"/>
    <property type="match status" value="1"/>
</dbReference>
<feature type="domain" description="HD-GYP" evidence="1">
    <location>
        <begin position="120"/>
        <end position="316"/>
    </location>
</feature>
<gene>
    <name evidence="2" type="ORF">BPP43_10875</name>
</gene>
<dbReference type="PROSITE" id="PS51832">
    <property type="entry name" value="HD_GYP"/>
    <property type="match status" value="1"/>
</dbReference>
<dbReference type="GeneID" id="56439411"/>
<dbReference type="KEGG" id="bpip:BPP43_10875"/>
<dbReference type="PANTHER" id="PTHR43155:SF2">
    <property type="entry name" value="CYCLIC DI-GMP PHOSPHODIESTERASE PA4108"/>
    <property type="match status" value="1"/>
</dbReference>